<dbReference type="GeneID" id="91097820"/>
<evidence type="ECO:0000256" key="1">
    <source>
        <dbReference type="SAM" id="MobiDB-lite"/>
    </source>
</evidence>
<proteinExistence type="predicted"/>
<dbReference type="AlphaFoldDB" id="A0AAX4K3R1"/>
<name>A0AAX4K3R1_9TREE</name>
<organism evidence="2 3">
    <name type="scientific">Kwoniella dendrophila CBS 6074</name>
    <dbReference type="NCBI Taxonomy" id="1295534"/>
    <lineage>
        <taxon>Eukaryota</taxon>
        <taxon>Fungi</taxon>
        <taxon>Dikarya</taxon>
        <taxon>Basidiomycota</taxon>
        <taxon>Agaricomycotina</taxon>
        <taxon>Tremellomycetes</taxon>
        <taxon>Tremellales</taxon>
        <taxon>Cryptococcaceae</taxon>
        <taxon>Kwoniella</taxon>
    </lineage>
</organism>
<feature type="region of interest" description="Disordered" evidence="1">
    <location>
        <begin position="49"/>
        <end position="100"/>
    </location>
</feature>
<sequence>MARNTDADGDKVTSLCQNCKRLSKNSCNWKGHKLDVLDRLQTIGIGTEQGDTRAEAGPSSATFTQGGTSIPDVDTLQGGSRAKRGRSSEEHESKKRTRPTIEDILWSLGENKDNTPSPELSEADLQSLAKHVAERIESNEPIDLTQDDDHHTIDLTQDHHRSKPVWVELVPLLWSLKDNELQKVV</sequence>
<protein>
    <submittedName>
        <fullName evidence="2">Uncharacterized protein</fullName>
    </submittedName>
</protein>
<dbReference type="RefSeq" id="XP_066078959.1">
    <property type="nucleotide sequence ID" value="XM_066222862.1"/>
</dbReference>
<keyword evidence="3" id="KW-1185">Reference proteome</keyword>
<evidence type="ECO:0000313" key="3">
    <source>
        <dbReference type="Proteomes" id="UP001355207"/>
    </source>
</evidence>
<dbReference type="Proteomes" id="UP001355207">
    <property type="component" value="Chromosome 10"/>
</dbReference>
<evidence type="ECO:0000313" key="2">
    <source>
        <dbReference type="EMBL" id="WWC92197.1"/>
    </source>
</evidence>
<accession>A0AAX4K3R1</accession>
<dbReference type="EMBL" id="CP144107">
    <property type="protein sequence ID" value="WWC92197.1"/>
    <property type="molecule type" value="Genomic_DNA"/>
</dbReference>
<feature type="compositionally biased region" description="Polar residues" evidence="1">
    <location>
        <begin position="59"/>
        <end position="68"/>
    </location>
</feature>
<reference evidence="2 3" key="1">
    <citation type="submission" date="2024-01" db="EMBL/GenBank/DDBJ databases">
        <title>Comparative genomics of Cryptococcus and Kwoniella reveals pathogenesis evolution and contrasting modes of karyotype evolution via chromosome fusion or intercentromeric recombination.</title>
        <authorList>
            <person name="Coelho M.A."/>
            <person name="David-Palma M."/>
            <person name="Shea T."/>
            <person name="Bowers K."/>
            <person name="McGinley-Smith S."/>
            <person name="Mohammad A.W."/>
            <person name="Gnirke A."/>
            <person name="Yurkov A.M."/>
            <person name="Nowrousian M."/>
            <person name="Sun S."/>
            <person name="Cuomo C.A."/>
            <person name="Heitman J."/>
        </authorList>
    </citation>
    <scope>NUCLEOTIDE SEQUENCE [LARGE SCALE GENOMIC DNA]</scope>
    <source>
        <strain evidence="2 3">CBS 6074</strain>
    </source>
</reference>
<gene>
    <name evidence="2" type="ORF">L201_007151</name>
</gene>